<evidence type="ECO:0008006" key="4">
    <source>
        <dbReference type="Google" id="ProtNLM"/>
    </source>
</evidence>
<name>A0A7H8TA94_STRCX</name>
<feature type="transmembrane region" description="Helical" evidence="1">
    <location>
        <begin position="129"/>
        <end position="151"/>
    </location>
</feature>
<dbReference type="AlphaFoldDB" id="A0A7H8TA94"/>
<keyword evidence="1" id="KW-0812">Transmembrane</keyword>
<organism evidence="2 3">
    <name type="scientific">Streptomyces chartreusis</name>
    <dbReference type="NCBI Taxonomy" id="1969"/>
    <lineage>
        <taxon>Bacteria</taxon>
        <taxon>Bacillati</taxon>
        <taxon>Actinomycetota</taxon>
        <taxon>Actinomycetes</taxon>
        <taxon>Kitasatosporales</taxon>
        <taxon>Streptomycetaceae</taxon>
        <taxon>Streptomyces</taxon>
    </lineage>
</organism>
<keyword evidence="1" id="KW-1133">Transmembrane helix</keyword>
<protein>
    <recommendedName>
        <fullName evidence="4">DUF3592 domain-containing protein</fullName>
    </recommendedName>
</protein>
<reference evidence="2 3" key="1">
    <citation type="submission" date="2020-06" db="EMBL/GenBank/DDBJ databases">
        <title>Genome mining for natural products.</title>
        <authorList>
            <person name="Zhang B."/>
            <person name="Shi J."/>
            <person name="Ge H."/>
        </authorList>
    </citation>
    <scope>NUCLEOTIDE SEQUENCE [LARGE SCALE GENOMIC DNA]</scope>
    <source>
        <strain evidence="2 3">NA02069</strain>
    </source>
</reference>
<dbReference type="EMBL" id="CP056041">
    <property type="protein sequence ID" value="QKZ20409.1"/>
    <property type="molecule type" value="Genomic_DNA"/>
</dbReference>
<proteinExistence type="predicted"/>
<accession>A0A7H8TA94</accession>
<dbReference type="Proteomes" id="UP000509418">
    <property type="component" value="Chromosome"/>
</dbReference>
<evidence type="ECO:0000256" key="1">
    <source>
        <dbReference type="SAM" id="Phobius"/>
    </source>
</evidence>
<keyword evidence="1" id="KW-0472">Membrane</keyword>
<evidence type="ECO:0000313" key="3">
    <source>
        <dbReference type="Proteomes" id="UP000509418"/>
    </source>
</evidence>
<dbReference type="RefSeq" id="WP_176576461.1">
    <property type="nucleotide sequence ID" value="NZ_CBDRGH010000029.1"/>
</dbReference>
<keyword evidence="3" id="KW-1185">Reference proteome</keyword>
<feature type="transmembrane region" description="Helical" evidence="1">
    <location>
        <begin position="257"/>
        <end position="279"/>
    </location>
</feature>
<evidence type="ECO:0000313" key="2">
    <source>
        <dbReference type="EMBL" id="QKZ20409.1"/>
    </source>
</evidence>
<gene>
    <name evidence="2" type="ORF">HUT05_25510</name>
</gene>
<sequence length="288" mass="31135">MTTSSTPSPLPSVTLRGRSGALWLEGGSLLLEQDGVRRRIPLPAVEAVRPAEGPRGVEVVLTAPEGAGATVYRVAHRAASARDAFVRTVNAVLPAREAEEDRRDGATLVEVLPGTVRTAWYRKALGDAALVLAIGVPVVGWLAGLVTLLAHGDLIGAILWFFGTKPLIIGLVLYGMAAKTLYDRAILRRRGVSVLAAFHRHDGKKRLFRFTDLNGVPRECEVDNAAEPVGSGAERFEVSYDPEHPERVAARLPVRTWVLRSLGVGVFGTLFLYAGLYMVPYQLIQVLS</sequence>
<feature type="transmembrane region" description="Helical" evidence="1">
    <location>
        <begin position="157"/>
        <end position="182"/>
    </location>
</feature>